<dbReference type="GO" id="GO:0000049">
    <property type="term" value="F:tRNA binding"/>
    <property type="evidence" value="ECO:0007669"/>
    <property type="project" value="UniProtKB-KW"/>
</dbReference>
<dbReference type="InterPro" id="IPR008513">
    <property type="entry name" value="tRNA(Met)_cyd_acetate_ligase"/>
</dbReference>
<keyword evidence="3" id="KW-0547">Nucleotide-binding</keyword>
<keyword evidence="3" id="KW-0963">Cytoplasm</keyword>
<evidence type="ECO:0000313" key="4">
    <source>
        <dbReference type="EMBL" id="MBB5888566.1"/>
    </source>
</evidence>
<dbReference type="PANTHER" id="PTHR37825:SF1">
    <property type="entry name" value="TRNA(MET) CYTIDINE ACETATE LIGASE"/>
    <property type="match status" value="1"/>
</dbReference>
<dbReference type="GO" id="GO:0016879">
    <property type="term" value="F:ligase activity, forming carbon-nitrogen bonds"/>
    <property type="evidence" value="ECO:0007669"/>
    <property type="project" value="UniProtKB-UniRule"/>
</dbReference>
<dbReference type="GO" id="GO:0005524">
    <property type="term" value="F:ATP binding"/>
    <property type="evidence" value="ECO:0007669"/>
    <property type="project" value="UniProtKB-KW"/>
</dbReference>
<gene>
    <name evidence="3" type="primary">tmcAL</name>
    <name evidence="4" type="ORF">HNQ37_001467</name>
</gene>
<dbReference type="GO" id="GO:0006400">
    <property type="term" value="P:tRNA modification"/>
    <property type="evidence" value="ECO:0007669"/>
    <property type="project" value="UniProtKB-UniRule"/>
</dbReference>
<evidence type="ECO:0000256" key="1">
    <source>
        <dbReference type="ARBA" id="ARBA00022598"/>
    </source>
</evidence>
<comment type="subcellular location">
    <subcellularLocation>
        <location evidence="3">Cytoplasm</location>
    </subcellularLocation>
</comment>
<feature type="binding site" evidence="3">
    <location>
        <position position="179"/>
    </location>
    <ligand>
        <name>ATP</name>
        <dbReference type="ChEBI" id="CHEBI:30616"/>
    </ligand>
</feature>
<comment type="caution">
    <text evidence="4">The sequence shown here is derived from an EMBL/GenBank/DDBJ whole genome shotgun (WGS) entry which is preliminary data.</text>
</comment>
<proteinExistence type="inferred from homology"/>
<keyword evidence="3" id="KW-0694">RNA-binding</keyword>
<dbReference type="EC" id="6.3.4.-" evidence="3"/>
<keyword evidence="4" id="KW-0808">Transferase</keyword>
<dbReference type="Pfam" id="PF05636">
    <property type="entry name" value="HIGH_NTase1"/>
    <property type="match status" value="1"/>
</dbReference>
<dbReference type="GO" id="GO:0016740">
    <property type="term" value="F:transferase activity"/>
    <property type="evidence" value="ECO:0007669"/>
    <property type="project" value="UniProtKB-KW"/>
</dbReference>
<name>A0A841C3N9_9LACT</name>
<feature type="binding site" evidence="3">
    <location>
        <begin position="8"/>
        <end position="21"/>
    </location>
    <ligand>
        <name>ATP</name>
        <dbReference type="ChEBI" id="CHEBI:30616"/>
    </ligand>
</feature>
<comment type="catalytic activity">
    <reaction evidence="3">
        <text>cytidine(34) in elongator tRNA(Met) + acetate + ATP = N(4)-acetylcytidine(34) in elongator tRNA(Met) + AMP + diphosphate</text>
        <dbReference type="Rhea" id="RHEA:58144"/>
        <dbReference type="Rhea" id="RHEA-COMP:10693"/>
        <dbReference type="Rhea" id="RHEA-COMP:10694"/>
        <dbReference type="ChEBI" id="CHEBI:30089"/>
        <dbReference type="ChEBI" id="CHEBI:30616"/>
        <dbReference type="ChEBI" id="CHEBI:33019"/>
        <dbReference type="ChEBI" id="CHEBI:74900"/>
        <dbReference type="ChEBI" id="CHEBI:82748"/>
        <dbReference type="ChEBI" id="CHEBI:456215"/>
    </reaction>
</comment>
<keyword evidence="1 3" id="KW-0436">Ligase</keyword>
<sequence>MQKVTGIIAEFNPFHNGHKLLLDAAGDDRIKVIVMSGNWMQRGEPAFVDKWTRTEMALANGADLVVELPLMSALQGADFFATGAVNILHQLGVDEILFGSESDGMNYQRISDIYAKKSSEMQAFMEELPELMSYPLKAEKAWKHFAGVEFDGNTPNHILGLAYAKAVSGTEIKLRTVLRQTGYNETELSGLIASATAIRQNFSEASAFVPADTWNLLKSSPKRSWDDFWELLRYKVTVSSRLTNVYQVNEELSVRIKKYIKTANNLQELIEQVYTKRYTKGHIRRLLTYILLDIPKSCPLPESIHVLGFTVRGQKILARARENEVSLTTKIGQYPWDFLTQRADEVYRLGNPEIPEQTYSRKPIIWN</sequence>
<dbReference type="AlphaFoldDB" id="A0A841C3N9"/>
<dbReference type="NCBIfam" id="NF010191">
    <property type="entry name" value="PRK13670.1"/>
    <property type="match status" value="1"/>
</dbReference>
<dbReference type="Proteomes" id="UP000562464">
    <property type="component" value="Unassembled WGS sequence"/>
</dbReference>
<dbReference type="InterPro" id="IPR014729">
    <property type="entry name" value="Rossmann-like_a/b/a_fold"/>
</dbReference>
<protein>
    <recommendedName>
        <fullName evidence="3">tRNA(Met) cytidine acetate ligase</fullName>
        <ecNumber evidence="3">6.3.4.-</ecNumber>
    </recommendedName>
</protein>
<dbReference type="HAMAP" id="MF_01539">
    <property type="entry name" value="TmcAL"/>
    <property type="match status" value="1"/>
</dbReference>
<dbReference type="PANTHER" id="PTHR37825">
    <property type="entry name" value="TRNA(MET) CYTIDINE ACETATE LIGASE"/>
    <property type="match status" value="1"/>
</dbReference>
<evidence type="ECO:0000256" key="3">
    <source>
        <dbReference type="HAMAP-Rule" id="MF_01539"/>
    </source>
</evidence>
<keyword evidence="2 3" id="KW-0819">tRNA processing</keyword>
<keyword evidence="3" id="KW-0820">tRNA-binding</keyword>
<keyword evidence="3" id="KW-0067">ATP-binding</keyword>
<dbReference type="RefSeq" id="WP_183540743.1">
    <property type="nucleotide sequence ID" value="NZ_JACHHV010000030.1"/>
</dbReference>
<dbReference type="GO" id="GO:0005737">
    <property type="term" value="C:cytoplasm"/>
    <property type="evidence" value="ECO:0007669"/>
    <property type="project" value="UniProtKB-SubCell"/>
</dbReference>
<keyword evidence="5" id="KW-1185">Reference proteome</keyword>
<feature type="binding site" evidence="3">
    <location>
        <position position="99"/>
    </location>
    <ligand>
        <name>ATP</name>
        <dbReference type="ChEBI" id="CHEBI:30616"/>
    </ligand>
</feature>
<dbReference type="EMBL" id="JACHHV010000030">
    <property type="protein sequence ID" value="MBB5888566.1"/>
    <property type="molecule type" value="Genomic_DNA"/>
</dbReference>
<dbReference type="SUPFAM" id="SSF52374">
    <property type="entry name" value="Nucleotidylyl transferase"/>
    <property type="match status" value="1"/>
</dbReference>
<comment type="function">
    <text evidence="3">Catalyzes the formation of N(4)-acetylcytidine (ac(4)C) at the wobble position of elongator tRNA(Met), using acetate and ATP as substrates. First activates an acetate ion to form acetyladenylate (Ac-AMP) and then transfers the acetyl group to tRNA to form ac(4)C34.</text>
</comment>
<accession>A0A841C3N9</accession>
<dbReference type="Gene3D" id="3.40.50.620">
    <property type="entry name" value="HUPs"/>
    <property type="match status" value="1"/>
</dbReference>
<evidence type="ECO:0000256" key="2">
    <source>
        <dbReference type="ARBA" id="ARBA00022694"/>
    </source>
</evidence>
<feature type="binding site" evidence="3">
    <location>
        <position position="156"/>
    </location>
    <ligand>
        <name>ATP</name>
        <dbReference type="ChEBI" id="CHEBI:30616"/>
    </ligand>
</feature>
<organism evidence="4 5">
    <name type="scientific">Lactovum miscens</name>
    <dbReference type="NCBI Taxonomy" id="190387"/>
    <lineage>
        <taxon>Bacteria</taxon>
        <taxon>Bacillati</taxon>
        <taxon>Bacillota</taxon>
        <taxon>Bacilli</taxon>
        <taxon>Lactobacillales</taxon>
        <taxon>Streptococcaceae</taxon>
        <taxon>Lactovum</taxon>
    </lineage>
</organism>
<reference evidence="4 5" key="1">
    <citation type="submission" date="2020-08" db="EMBL/GenBank/DDBJ databases">
        <title>Genomic Encyclopedia of Type Strains, Phase IV (KMG-IV): sequencing the most valuable type-strain genomes for metagenomic binning, comparative biology and taxonomic classification.</title>
        <authorList>
            <person name="Goeker M."/>
        </authorList>
    </citation>
    <scope>NUCLEOTIDE SEQUENCE [LARGE SCALE GENOMIC DNA]</scope>
    <source>
        <strain evidence="4 5">DSM 14925</strain>
    </source>
</reference>
<evidence type="ECO:0000313" key="5">
    <source>
        <dbReference type="Proteomes" id="UP000562464"/>
    </source>
</evidence>
<comment type="similarity">
    <text evidence="3">Belongs to the TmcAL family.</text>
</comment>
<comment type="caution">
    <text evidence="3">Lacks conserved residue(s) required for the propagation of feature annotation.</text>
</comment>